<evidence type="ECO:0000313" key="1">
    <source>
        <dbReference type="EMBL" id="MDJ1168789.1"/>
    </source>
</evidence>
<proteinExistence type="predicted"/>
<protein>
    <submittedName>
        <fullName evidence="1">Uncharacterized protein</fullName>
    </submittedName>
</protein>
<keyword evidence="2" id="KW-1185">Reference proteome</keyword>
<gene>
    <name evidence="1" type="ORF">PMG71_05070</name>
</gene>
<dbReference type="Proteomes" id="UP001235303">
    <property type="component" value="Unassembled WGS sequence"/>
</dbReference>
<evidence type="ECO:0000313" key="2">
    <source>
        <dbReference type="Proteomes" id="UP001235303"/>
    </source>
</evidence>
<reference evidence="1 2" key="1">
    <citation type="submission" date="2023-01" db="EMBL/GenBank/DDBJ databases">
        <title>Novel diversity within Roseofilum (Cyanobacteria; Desertifilaceae) from marine benthic mats with descriptions of four novel species.</title>
        <authorList>
            <person name="Wang Y."/>
            <person name="Berthold D.E."/>
            <person name="Hu J."/>
            <person name="Lefler F.W."/>
            <person name="Laughinghouse H.D. IV."/>
        </authorList>
    </citation>
    <scope>NUCLEOTIDE SEQUENCE [LARGE SCALE GENOMIC DNA]</scope>
    <source>
        <strain evidence="1 2">BLCC-M154</strain>
    </source>
</reference>
<dbReference type="RefSeq" id="WP_283752552.1">
    <property type="nucleotide sequence ID" value="NZ_JAQOSP010000036.1"/>
</dbReference>
<dbReference type="EMBL" id="JAQOSP010000036">
    <property type="protein sequence ID" value="MDJ1168789.1"/>
    <property type="molecule type" value="Genomic_DNA"/>
</dbReference>
<accession>A0ABT7APG6</accession>
<sequence length="352" mass="40052">MHSPLTESIDILLPHLVPKLVAPDAIWGLKALTDNLAPILRGGFECRLSSDTSQVDFQQCIIRDESQLKSLQQAMAIATGQSIPTDARWSQLQNFLAQWELSLHEIPEIWLEYDRDNSSDFLPLPAIFVGFPQEKNPTVDTYAIATKSLNLLLDCSVWHKWQDNLERCFRACPHGVFVSHIGVMLSRNSPALRVNVKHLQPDALVDYLQEIGWQQDTQELQALMKQLLEFVDLLTVCLDVGQLIYPQIGLECILHGQPPHESRWAMLLDFLVKRGLCLPEKQEALLTWPGQTTPVNAQASWPSQLIVASLLQSKECFTLFDRRLSHLKLVYRPQSPLEAKAYLWFEHKFVSG</sequence>
<name>A0ABT7APG6_9CYAN</name>
<comment type="caution">
    <text evidence="1">The sequence shown here is derived from an EMBL/GenBank/DDBJ whole genome shotgun (WGS) entry which is preliminary data.</text>
</comment>
<organism evidence="1 2">
    <name type="scientific">Roseofilum acuticapitatum BLCC-M154</name>
    <dbReference type="NCBI Taxonomy" id="3022444"/>
    <lineage>
        <taxon>Bacteria</taxon>
        <taxon>Bacillati</taxon>
        <taxon>Cyanobacteriota</taxon>
        <taxon>Cyanophyceae</taxon>
        <taxon>Desertifilales</taxon>
        <taxon>Desertifilaceae</taxon>
        <taxon>Roseofilum</taxon>
        <taxon>Roseofilum acuticapitatum</taxon>
    </lineage>
</organism>